<evidence type="ECO:0000256" key="1">
    <source>
        <dbReference type="ARBA" id="ARBA00008857"/>
    </source>
</evidence>
<dbReference type="STRING" id="1763538.LPB68_21290"/>
<dbReference type="InterPro" id="IPR002104">
    <property type="entry name" value="Integrase_catalytic"/>
</dbReference>
<comment type="similarity">
    <text evidence="1">Belongs to the 'phage' integrase family.</text>
</comment>
<keyword evidence="2" id="KW-0229">DNA integration</keyword>
<dbReference type="GO" id="GO:0015074">
    <property type="term" value="P:DNA integration"/>
    <property type="evidence" value="ECO:0007669"/>
    <property type="project" value="UniProtKB-KW"/>
</dbReference>
<keyword evidence="4" id="KW-0233">DNA recombination</keyword>
<reference evidence="8 9" key="1">
    <citation type="submission" date="2016-02" db="EMBL/GenBank/DDBJ databases">
        <title>Paenibacillus sp. LPB0068, isolated from Crassostrea gigas.</title>
        <authorList>
            <person name="Shin S.-K."/>
            <person name="Yi H."/>
        </authorList>
    </citation>
    <scope>NUCLEOTIDE SEQUENCE [LARGE SCALE GENOMIC DNA]</scope>
    <source>
        <strain evidence="8 9">LPB0068</strain>
    </source>
</reference>
<dbReference type="RefSeq" id="WP_068655222.1">
    <property type="nucleotide sequence ID" value="NZ_CP017770.1"/>
</dbReference>
<dbReference type="PROSITE" id="PS51898">
    <property type="entry name" value="TYR_RECOMBINASE"/>
    <property type="match status" value="1"/>
</dbReference>
<evidence type="ECO:0000256" key="3">
    <source>
        <dbReference type="ARBA" id="ARBA00023125"/>
    </source>
</evidence>
<keyword evidence="9" id="KW-1185">Reference proteome</keyword>
<dbReference type="Proteomes" id="UP000077134">
    <property type="component" value="Unassembled WGS sequence"/>
</dbReference>
<evidence type="ECO:0000313" key="9">
    <source>
        <dbReference type="Proteomes" id="UP000077134"/>
    </source>
</evidence>
<evidence type="ECO:0000259" key="7">
    <source>
        <dbReference type="PROSITE" id="PS51900"/>
    </source>
</evidence>
<dbReference type="AlphaFoldDB" id="A0A167FET8"/>
<protein>
    <submittedName>
        <fullName evidence="8">Integrase</fullName>
    </submittedName>
</protein>
<sequence length="283" mass="32192">MQDWIQSMTISMELRGFAKSTQRMYLAHMKRFYLFCGKPPASVGYDEVRAFLHHAIKTKKLSSAYVNSAYGAIKFFYQSVLFREWNMLHIPRVKKKSFLPTILTFQEVCQILDATRNLKHKTILTTIYSAGLRVSEVAHLQLTDIHSPDMRLLVRQAKGGKDRYSILSDHNLLLLRQYWKAYRPSPWLFPGVPDTKPISVRSIQSIFKNSLHASGITKNVSVHTLRHCFATHLLNGGASILQIKELLGHADIQTTSMYLHLTHAQVLGLKSPLDLPFGGDDLG</sequence>
<feature type="domain" description="Core-binding (CB)" evidence="7">
    <location>
        <begin position="1"/>
        <end position="81"/>
    </location>
</feature>
<dbReference type="InterPro" id="IPR013762">
    <property type="entry name" value="Integrase-like_cat_sf"/>
</dbReference>
<comment type="caution">
    <text evidence="8">The sequence shown here is derived from an EMBL/GenBank/DDBJ whole genome shotgun (WGS) entry which is preliminary data.</text>
</comment>
<dbReference type="InterPro" id="IPR010998">
    <property type="entry name" value="Integrase_recombinase_N"/>
</dbReference>
<evidence type="ECO:0000256" key="5">
    <source>
        <dbReference type="PROSITE-ProRule" id="PRU01248"/>
    </source>
</evidence>
<evidence type="ECO:0000256" key="2">
    <source>
        <dbReference type="ARBA" id="ARBA00022908"/>
    </source>
</evidence>
<dbReference type="InterPro" id="IPR044068">
    <property type="entry name" value="CB"/>
</dbReference>
<dbReference type="KEGG" id="pcx:LPB68_21290"/>
<dbReference type="InterPro" id="IPR050090">
    <property type="entry name" value="Tyrosine_recombinase_XerCD"/>
</dbReference>
<dbReference type="EMBL" id="LSFN01000005">
    <property type="protein sequence ID" value="OAB76479.1"/>
    <property type="molecule type" value="Genomic_DNA"/>
</dbReference>
<dbReference type="SUPFAM" id="SSF56349">
    <property type="entry name" value="DNA breaking-rejoining enzymes"/>
    <property type="match status" value="1"/>
</dbReference>
<gene>
    <name evidence="8" type="ORF">PNBC_03450</name>
</gene>
<keyword evidence="3 5" id="KW-0238">DNA-binding</keyword>
<dbReference type="InterPro" id="IPR004107">
    <property type="entry name" value="Integrase_SAM-like_N"/>
</dbReference>
<proteinExistence type="inferred from homology"/>
<dbReference type="GO" id="GO:0006310">
    <property type="term" value="P:DNA recombination"/>
    <property type="evidence" value="ECO:0007669"/>
    <property type="project" value="UniProtKB-KW"/>
</dbReference>
<dbReference type="PROSITE" id="PS51900">
    <property type="entry name" value="CB"/>
    <property type="match status" value="1"/>
</dbReference>
<dbReference type="PANTHER" id="PTHR30349">
    <property type="entry name" value="PHAGE INTEGRASE-RELATED"/>
    <property type="match status" value="1"/>
</dbReference>
<evidence type="ECO:0000259" key="6">
    <source>
        <dbReference type="PROSITE" id="PS51898"/>
    </source>
</evidence>
<dbReference type="PANTHER" id="PTHR30349:SF64">
    <property type="entry name" value="PROPHAGE INTEGRASE INTD-RELATED"/>
    <property type="match status" value="1"/>
</dbReference>
<dbReference type="InterPro" id="IPR011010">
    <property type="entry name" value="DNA_brk_join_enz"/>
</dbReference>
<dbReference type="OrthoDB" id="9801717at2"/>
<accession>A0A167FET8</accession>
<dbReference type="Gene3D" id="1.10.150.130">
    <property type="match status" value="1"/>
</dbReference>
<evidence type="ECO:0000313" key="8">
    <source>
        <dbReference type="EMBL" id="OAB76479.1"/>
    </source>
</evidence>
<dbReference type="GO" id="GO:0003677">
    <property type="term" value="F:DNA binding"/>
    <property type="evidence" value="ECO:0007669"/>
    <property type="project" value="UniProtKB-UniRule"/>
</dbReference>
<dbReference type="Pfam" id="PF00589">
    <property type="entry name" value="Phage_integrase"/>
    <property type="match status" value="1"/>
</dbReference>
<dbReference type="Pfam" id="PF13495">
    <property type="entry name" value="Phage_int_SAM_4"/>
    <property type="match status" value="1"/>
</dbReference>
<organism evidence="8 9">
    <name type="scientific">Paenibacillus crassostreae</name>
    <dbReference type="NCBI Taxonomy" id="1763538"/>
    <lineage>
        <taxon>Bacteria</taxon>
        <taxon>Bacillati</taxon>
        <taxon>Bacillota</taxon>
        <taxon>Bacilli</taxon>
        <taxon>Bacillales</taxon>
        <taxon>Paenibacillaceae</taxon>
        <taxon>Paenibacillus</taxon>
    </lineage>
</organism>
<name>A0A167FET8_9BACL</name>
<dbReference type="Gene3D" id="1.10.443.10">
    <property type="entry name" value="Intergrase catalytic core"/>
    <property type="match status" value="1"/>
</dbReference>
<feature type="domain" description="Tyr recombinase" evidence="6">
    <location>
        <begin position="98"/>
        <end position="271"/>
    </location>
</feature>
<evidence type="ECO:0000256" key="4">
    <source>
        <dbReference type="ARBA" id="ARBA00023172"/>
    </source>
</evidence>